<sequence length="319" mass="35330">MVKKGSTIQFLLKGMAVGESIAYLPVREQEKLLRGESEHELRWGTQTSLALTTTASLSRGYQLADVMIHLQNWYKKRQYAPMGTIQDVDVVTKKALENYTKNRDILAAGIGTDDADSENILSRMLPVSLYLYHQVGVSFINDEQAMLMLHRIAGLTHNDEGALVSVGMLSLIVSQILDGHLISDAVENGLAFGFEYYSRHQVFVNELTAFYDLNLPDFSNIPADKIELNGKASPTLEAVIWSLLNSDSYTQAVEKSLIHGHSNSIVPTLVSAIAAIYYKDDLVLELGQNLVSKRVITTVIGQAERSSRFNLLNKPTNLG</sequence>
<evidence type="ECO:0000313" key="4">
    <source>
        <dbReference type="Proteomes" id="UP000239237"/>
    </source>
</evidence>
<accession>A0A2N9K6A1</accession>
<keyword evidence="2" id="KW-0378">Hydrolase</keyword>
<dbReference type="InterPro" id="IPR005502">
    <property type="entry name" value="Ribosyl_crysJ1"/>
</dbReference>
<reference evidence="2 3" key="2">
    <citation type="submission" date="2018-02" db="EMBL/GenBank/DDBJ databases">
        <authorList>
            <person name="Cohen D.B."/>
            <person name="Kent A.D."/>
        </authorList>
    </citation>
    <scope>NUCLEOTIDE SEQUENCE [LARGE SCALE GENOMIC DNA]</scope>
    <source>
        <strain evidence="2 3">CECT 9216</strain>
    </source>
</reference>
<reference evidence="1 4" key="1">
    <citation type="submission" date="2018-02" db="EMBL/GenBank/DDBJ databases">
        <authorList>
            <person name="Rodrigo-Torres L."/>
            <person name="Arahal R. D."/>
            <person name="Lucena T."/>
        </authorList>
    </citation>
    <scope>NUCLEOTIDE SEQUENCE [LARGE SCALE GENOMIC DNA]</scope>
    <source>
        <strain evidence="1 4">CECT 8486</strain>
    </source>
</reference>
<gene>
    <name evidence="1" type="ORF">LES8486_01645</name>
    <name evidence="2" type="ORF">LES9216_00010</name>
</gene>
<dbReference type="Pfam" id="PF03747">
    <property type="entry name" value="ADP_ribosyl_GH"/>
    <property type="match status" value="1"/>
</dbReference>
<dbReference type="EMBL" id="OKQU01000001">
    <property type="protein sequence ID" value="SPE06124.1"/>
    <property type="molecule type" value="Genomic_DNA"/>
</dbReference>
<dbReference type="SUPFAM" id="SSF101478">
    <property type="entry name" value="ADP-ribosylglycohydrolase"/>
    <property type="match status" value="1"/>
</dbReference>
<dbReference type="EMBL" id="OKQR01000004">
    <property type="protein sequence ID" value="SPD94462.1"/>
    <property type="molecule type" value="Genomic_DNA"/>
</dbReference>
<evidence type="ECO:0000313" key="2">
    <source>
        <dbReference type="EMBL" id="SPE06124.1"/>
    </source>
</evidence>
<dbReference type="AlphaFoldDB" id="A0A2N9K6A1"/>
<dbReference type="Proteomes" id="UP000239237">
    <property type="component" value="Unassembled WGS sequence"/>
</dbReference>
<protein>
    <submittedName>
        <fullName evidence="2">ADP-ribosylglycohydrolase</fullName>
    </submittedName>
</protein>
<name>A0A2N9K6A1_9LACO</name>
<dbReference type="Gene3D" id="1.10.4080.10">
    <property type="entry name" value="ADP-ribosylation/Crystallin J1"/>
    <property type="match status" value="1"/>
</dbReference>
<dbReference type="KEGG" id="lsu:A6B45_08095"/>
<keyword evidence="4" id="KW-1185">Reference proteome</keyword>
<dbReference type="Proteomes" id="UP000237923">
    <property type="component" value="Unassembled WGS sequence"/>
</dbReference>
<evidence type="ECO:0000313" key="1">
    <source>
        <dbReference type="EMBL" id="SPD94462.1"/>
    </source>
</evidence>
<evidence type="ECO:0000313" key="3">
    <source>
        <dbReference type="Proteomes" id="UP000237923"/>
    </source>
</evidence>
<dbReference type="RefSeq" id="WP_072614133.1">
    <property type="nucleotide sequence ID" value="NZ_AP017935.1"/>
</dbReference>
<organism evidence="2 3">
    <name type="scientific">Leuconostoc suionicum</name>
    <dbReference type="NCBI Taxonomy" id="1511761"/>
    <lineage>
        <taxon>Bacteria</taxon>
        <taxon>Bacillati</taxon>
        <taxon>Bacillota</taxon>
        <taxon>Bacilli</taxon>
        <taxon>Lactobacillales</taxon>
        <taxon>Lactobacillaceae</taxon>
        <taxon>Leuconostoc</taxon>
    </lineage>
</organism>
<dbReference type="GO" id="GO:0016787">
    <property type="term" value="F:hydrolase activity"/>
    <property type="evidence" value="ECO:0007669"/>
    <property type="project" value="UniProtKB-KW"/>
</dbReference>
<dbReference type="InterPro" id="IPR036705">
    <property type="entry name" value="Ribosyl_crysJ1_sf"/>
</dbReference>
<dbReference type="GeneID" id="99674754"/>
<proteinExistence type="predicted"/>